<gene>
    <name evidence="2" type="ORF">KUTeg_005668</name>
</gene>
<evidence type="ECO:0000256" key="1">
    <source>
        <dbReference type="SAM" id="MobiDB-lite"/>
    </source>
</evidence>
<evidence type="ECO:0000313" key="3">
    <source>
        <dbReference type="Proteomes" id="UP001217089"/>
    </source>
</evidence>
<proteinExistence type="predicted"/>
<protein>
    <submittedName>
        <fullName evidence="2">Uncharacterized protein</fullName>
    </submittedName>
</protein>
<dbReference type="Proteomes" id="UP001217089">
    <property type="component" value="Unassembled WGS sequence"/>
</dbReference>
<accession>A0ABQ9FHI3</accession>
<feature type="compositionally biased region" description="Basic and acidic residues" evidence="1">
    <location>
        <begin position="165"/>
        <end position="178"/>
    </location>
</feature>
<sequence length="178" mass="20276">MAVEKHVGEGQVKNFWKFTRALLNGKVVHSAHYLPVTRRNSFTVQLKDSSEIYAQIQFFLKLEINCPNGLVCSSNCRCQTSKCLAVIKYLDKLSVEVVKDEFTGASLPHLVPVRLNTANINVCDILQIQKVCVIMKSASCDFVSAMPNAFEKEEHGIKMKRKERKEKEKEKEQERADN</sequence>
<keyword evidence="3" id="KW-1185">Reference proteome</keyword>
<dbReference type="EMBL" id="JARBDR010000249">
    <property type="protein sequence ID" value="KAJ8316778.1"/>
    <property type="molecule type" value="Genomic_DNA"/>
</dbReference>
<comment type="caution">
    <text evidence="2">The sequence shown here is derived from an EMBL/GenBank/DDBJ whole genome shotgun (WGS) entry which is preliminary data.</text>
</comment>
<feature type="region of interest" description="Disordered" evidence="1">
    <location>
        <begin position="154"/>
        <end position="178"/>
    </location>
</feature>
<name>A0ABQ9FHI3_TEGGR</name>
<organism evidence="2 3">
    <name type="scientific">Tegillarca granosa</name>
    <name type="common">Malaysian cockle</name>
    <name type="synonym">Anadara granosa</name>
    <dbReference type="NCBI Taxonomy" id="220873"/>
    <lineage>
        <taxon>Eukaryota</taxon>
        <taxon>Metazoa</taxon>
        <taxon>Spiralia</taxon>
        <taxon>Lophotrochozoa</taxon>
        <taxon>Mollusca</taxon>
        <taxon>Bivalvia</taxon>
        <taxon>Autobranchia</taxon>
        <taxon>Pteriomorphia</taxon>
        <taxon>Arcoida</taxon>
        <taxon>Arcoidea</taxon>
        <taxon>Arcidae</taxon>
        <taxon>Tegillarca</taxon>
    </lineage>
</organism>
<reference evidence="2 3" key="1">
    <citation type="submission" date="2022-12" db="EMBL/GenBank/DDBJ databases">
        <title>Chromosome-level genome of Tegillarca granosa.</title>
        <authorList>
            <person name="Kim J."/>
        </authorList>
    </citation>
    <scope>NUCLEOTIDE SEQUENCE [LARGE SCALE GENOMIC DNA]</scope>
    <source>
        <strain evidence="2">Teg-2019</strain>
        <tissue evidence="2">Adductor muscle</tissue>
    </source>
</reference>
<evidence type="ECO:0000313" key="2">
    <source>
        <dbReference type="EMBL" id="KAJ8316778.1"/>
    </source>
</evidence>